<keyword evidence="1" id="KW-0472">Membrane</keyword>
<comment type="caution">
    <text evidence="2">The sequence shown here is derived from an EMBL/GenBank/DDBJ whole genome shotgun (WGS) entry which is preliminary data.</text>
</comment>
<reference evidence="2" key="2">
    <citation type="journal article" date="2021" name="PeerJ">
        <title>Extensive microbial diversity within the chicken gut microbiome revealed by metagenomics and culture.</title>
        <authorList>
            <person name="Gilroy R."/>
            <person name="Ravi A."/>
            <person name="Getino M."/>
            <person name="Pursley I."/>
            <person name="Horton D.L."/>
            <person name="Alikhan N.F."/>
            <person name="Baker D."/>
            <person name="Gharbi K."/>
            <person name="Hall N."/>
            <person name="Watson M."/>
            <person name="Adriaenssens E.M."/>
            <person name="Foster-Nyarko E."/>
            <person name="Jarju S."/>
            <person name="Secka A."/>
            <person name="Antonio M."/>
            <person name="Oren A."/>
            <person name="Chaudhuri R.R."/>
            <person name="La Ragione R."/>
            <person name="Hildebrand F."/>
            <person name="Pallen M.J."/>
        </authorList>
    </citation>
    <scope>NUCLEOTIDE SEQUENCE</scope>
    <source>
        <strain evidence="2">ChiSjej1B19-7085</strain>
    </source>
</reference>
<keyword evidence="1" id="KW-0812">Transmembrane</keyword>
<dbReference type="EMBL" id="DVHF01000087">
    <property type="protein sequence ID" value="HIR57587.1"/>
    <property type="molecule type" value="Genomic_DNA"/>
</dbReference>
<name>A0A9D1DRJ6_9FIRM</name>
<sequence length="254" mass="27876">MFTVYNTSPNQKFSGNKLLIIGIPLVCIVIVVILVVTLFLSGKNPPSKFSLDLSAIKNSEGDFSFHELKYGGSLADVEAALGVELPSSYDGGTDAENFTPVNPDAASAETGVFFPEDTVSLNGISSTRWEIVLDNDGFYGTEFHFSGENIPDLYLDTVKELTDLYGVCRWNFERGPLEFSYIGPCIQEAYNWAEEDGDTISVLSVVLYMNEVEDPLMIFSLNRVPVEIPDTLPPGQAPPETLEPFDFSMLDAVS</sequence>
<protein>
    <submittedName>
        <fullName evidence="2">Uncharacterized protein</fullName>
    </submittedName>
</protein>
<accession>A0A9D1DRJ6</accession>
<dbReference type="Proteomes" id="UP000886785">
    <property type="component" value="Unassembled WGS sequence"/>
</dbReference>
<evidence type="ECO:0000256" key="1">
    <source>
        <dbReference type="SAM" id="Phobius"/>
    </source>
</evidence>
<evidence type="ECO:0000313" key="3">
    <source>
        <dbReference type="Proteomes" id="UP000886785"/>
    </source>
</evidence>
<reference evidence="2" key="1">
    <citation type="submission" date="2020-10" db="EMBL/GenBank/DDBJ databases">
        <authorList>
            <person name="Gilroy R."/>
        </authorList>
    </citation>
    <scope>NUCLEOTIDE SEQUENCE</scope>
    <source>
        <strain evidence="2">ChiSjej1B19-7085</strain>
    </source>
</reference>
<proteinExistence type="predicted"/>
<dbReference type="AlphaFoldDB" id="A0A9D1DRJ6"/>
<keyword evidence="1" id="KW-1133">Transmembrane helix</keyword>
<gene>
    <name evidence="2" type="ORF">IAA54_07940</name>
</gene>
<organism evidence="2 3">
    <name type="scientific">Candidatus Gallacutalibacter pullicola</name>
    <dbReference type="NCBI Taxonomy" id="2840830"/>
    <lineage>
        <taxon>Bacteria</taxon>
        <taxon>Bacillati</taxon>
        <taxon>Bacillota</taxon>
        <taxon>Clostridia</taxon>
        <taxon>Eubacteriales</taxon>
        <taxon>Candidatus Gallacutalibacter</taxon>
    </lineage>
</organism>
<evidence type="ECO:0000313" key="2">
    <source>
        <dbReference type="EMBL" id="HIR57587.1"/>
    </source>
</evidence>
<feature type="transmembrane region" description="Helical" evidence="1">
    <location>
        <begin position="20"/>
        <end position="40"/>
    </location>
</feature>